<dbReference type="PANTHER" id="PTHR18866:SF128">
    <property type="entry name" value="UREA AMIDOLYASE"/>
    <property type="match status" value="1"/>
</dbReference>
<dbReference type="SMART" id="SM00797">
    <property type="entry name" value="AHS2"/>
    <property type="match status" value="1"/>
</dbReference>
<gene>
    <name evidence="11" type="ORF">CANCADRAFT_143246</name>
</gene>
<dbReference type="InterPro" id="IPR005479">
    <property type="entry name" value="CPAse_ATP-bd"/>
</dbReference>
<dbReference type="InterPro" id="IPR011053">
    <property type="entry name" value="Single_hybrid_motif"/>
</dbReference>
<dbReference type="InterPro" id="IPR000089">
    <property type="entry name" value="Biotin_lipoyl"/>
</dbReference>
<dbReference type="Pfam" id="PF02626">
    <property type="entry name" value="CT_A_B"/>
    <property type="match status" value="1"/>
</dbReference>
<comment type="cofactor">
    <cofactor evidence="1">
        <name>biotin</name>
        <dbReference type="ChEBI" id="CHEBI:57586"/>
    </cofactor>
</comment>
<dbReference type="AlphaFoldDB" id="A0A1E4TDC0"/>
<keyword evidence="3 7" id="KW-0547">Nucleotide-binding</keyword>
<dbReference type="SMART" id="SM00878">
    <property type="entry name" value="Biotin_carb_C"/>
    <property type="match status" value="1"/>
</dbReference>
<dbReference type="SMART" id="SM00796">
    <property type="entry name" value="AHS1"/>
    <property type="match status" value="1"/>
</dbReference>
<dbReference type="SUPFAM" id="SSF52440">
    <property type="entry name" value="PreATP-grasp domain"/>
    <property type="match status" value="1"/>
</dbReference>
<feature type="domain" description="Lipoyl-binding" evidence="8">
    <location>
        <begin position="1184"/>
        <end position="1258"/>
    </location>
</feature>
<name>A0A1E4TDC0_9ASCO</name>
<feature type="domain" description="Biotin carboxylation" evidence="10">
    <location>
        <begin position="5"/>
        <end position="476"/>
    </location>
</feature>
<keyword evidence="5 7" id="KW-0067">ATP-binding</keyword>
<keyword evidence="4" id="KW-0378">Hydrolase</keyword>
<evidence type="ECO:0000256" key="6">
    <source>
        <dbReference type="ARBA" id="ARBA00023267"/>
    </source>
</evidence>
<reference evidence="12" key="1">
    <citation type="submission" date="2016-02" db="EMBL/GenBank/DDBJ databases">
        <title>Comparative genomics of biotechnologically important yeasts.</title>
        <authorList>
            <consortium name="DOE Joint Genome Institute"/>
            <person name="Riley R."/>
            <person name="Haridas S."/>
            <person name="Wolfe K.H."/>
            <person name="Lopes M.R."/>
            <person name="Hittinger C.T."/>
            <person name="Goker M."/>
            <person name="Salamov A."/>
            <person name="Wisecaver J."/>
            <person name="Long T.M."/>
            <person name="Aerts A.L."/>
            <person name="Barry K."/>
            <person name="Choi C."/>
            <person name="Clum A."/>
            <person name="Coughlan A.Y."/>
            <person name="Deshpande S."/>
            <person name="Douglass A.P."/>
            <person name="Hanson S.J."/>
            <person name="Klenk H.-P."/>
            <person name="Labutti K."/>
            <person name="Lapidus A."/>
            <person name="Lindquist E."/>
            <person name="Lipzen A."/>
            <person name="Meier-Kolthoff J.P."/>
            <person name="Ohm R.A."/>
            <person name="Otillar R.P."/>
            <person name="Pangilinan J."/>
            <person name="Peng Y."/>
            <person name="Rokas A."/>
            <person name="Rosa C.A."/>
            <person name="Scheuner C."/>
            <person name="Sibirny A.A."/>
            <person name="Slot J.C."/>
            <person name="Stielow J.B."/>
            <person name="Sun H."/>
            <person name="Kurtzman C.P."/>
            <person name="Blackwell M."/>
            <person name="Jeffries T.W."/>
            <person name="Grigoriev I.V."/>
        </authorList>
    </citation>
    <scope>NUCLEOTIDE SEQUENCE [LARGE SCALE GENOMIC DNA]</scope>
    <source>
        <strain evidence="12">NRRL Y-17796</strain>
    </source>
</reference>
<sequence>MSFSTLKTVLIANRGEIALRVINCCKAHGLKSIAIYSKEDSDSLHVSEADEAHLLPGTGSAAYLNTEAIIEIAKETKTDVVVPGYGFLSENAEFSAALASNGIGFAGPDADSIENFGLKHFARELAIKDNVPVVPGSNLIETEEEAVKFADSIGYPVILKATAGGGGMGLRVCFTSQELTENLSQIKSRGQTLFKNSGVFLEKYVQNGRHIEIQVFGNGAGDVIAVGERECSIQRRHQKVVEETPSPFISHPNYNNVQLREKMSKCAIDLLSSVKYKSAGTVEFLVDDDTAEFYFLEVNTRLQVEHGISELCYGVDLVYMMLLQADYELSSKSGIPADQLKSFIDIVPGKLIAEPKGHAIEVRVYSENPVKNFQPSPGVLHNVEFPATGKTSKGVVRIDHWISTGCKVSPYFDPLLAKVMVWAPTRDEAIALMTETLAATVIQGPPLNLEYLRQVIADPHFSSGNTLTSFLDKTFTFEPKMIEFLSNGAYTTVQDLPGRNTSNGGIPLAGPMDSLSFTTANSLVGNAFETAALEITFAGPSILFHSASIVSLCGGEFDVTIDDNEVPMWSTLSVAKGSKLRIGKASGKGCRAYLAIKGGLPGVAYYLGSKSCTPTLNLGGHQGRIILPGDCLDIVAQDPASETSVTYTLPTRCIPPLTEPGKVWTIRVIPGPHDTEEILSDEGRAIIYESDWVVNHNSNRGAMRLDGPKPKFSRTGGGDGGRHPSNILEYGYPNCGLSFTGDSAILFGVDGATLSGFICVAVPVESDWWKFGQAKPGDILRFTPTSRVAAIQLKQKRASWNNYIATLPSAENPKSFNDDAYSNVEVDGTSSIMYSRPAGNGLPFVEYRRCGESMILVDFGILEFDLLNNGRQYAMDLALQKLPESSKAKKAIYRVECLSGSLNVCFDPLKIDVREMLEQLMHIENDLPPSRELKIPSRIFHFPMVFDHSALRACIERYIKTQRPHAPYLPNNIEYLMKTSAIETFEEFKTFVIDQPQVVTAVSFLCALPLYVQVDPRKRFMCAKYNPARTFTPAGCLATGSLTNSIYSVDSPGGYQMWGMTLPGSCWNTFSRLEGFPAGQPWLMNLYDQIMFYEVTEEELNFLNEQLITGRYTIKYEETVFDFSAYADLVESTKEEVADLRARQNKACESVIALDAEDYALWEKEKEESKLSKSSEEGSLANNPNAIKVASPMNASVWKIQVKPGDKVTRDTVLMILEAMKMEIPVRCEDLKGEMTIAAVMSEEGDVVSSGDLLLIGLNE</sequence>
<dbReference type="Gene3D" id="2.40.50.100">
    <property type="match status" value="1"/>
</dbReference>
<dbReference type="SUPFAM" id="SSF51230">
    <property type="entry name" value="Single hybrid motif"/>
    <property type="match status" value="1"/>
</dbReference>
<dbReference type="GO" id="GO:0016787">
    <property type="term" value="F:hydrolase activity"/>
    <property type="evidence" value="ECO:0007669"/>
    <property type="project" value="UniProtKB-KW"/>
</dbReference>
<dbReference type="Pfam" id="PF00289">
    <property type="entry name" value="Biotin_carb_N"/>
    <property type="match status" value="1"/>
</dbReference>
<dbReference type="InterPro" id="IPR029000">
    <property type="entry name" value="Cyclophilin-like_dom_sf"/>
</dbReference>
<organism evidence="11 12">
    <name type="scientific">Tortispora caseinolytica NRRL Y-17796</name>
    <dbReference type="NCBI Taxonomy" id="767744"/>
    <lineage>
        <taxon>Eukaryota</taxon>
        <taxon>Fungi</taxon>
        <taxon>Dikarya</taxon>
        <taxon>Ascomycota</taxon>
        <taxon>Saccharomycotina</taxon>
        <taxon>Trigonopsidomycetes</taxon>
        <taxon>Trigonopsidales</taxon>
        <taxon>Trigonopsidaceae</taxon>
        <taxon>Tortispora</taxon>
    </lineage>
</organism>
<dbReference type="InterPro" id="IPR011054">
    <property type="entry name" value="Rudment_hybrid_motif"/>
</dbReference>
<dbReference type="InterPro" id="IPR003778">
    <property type="entry name" value="CT_A_B"/>
</dbReference>
<dbReference type="GO" id="GO:0046872">
    <property type="term" value="F:metal ion binding"/>
    <property type="evidence" value="ECO:0007669"/>
    <property type="project" value="InterPro"/>
</dbReference>
<dbReference type="SUPFAM" id="SSF160467">
    <property type="entry name" value="PH0987 N-terminal domain-like"/>
    <property type="match status" value="1"/>
</dbReference>
<dbReference type="Pfam" id="PF02682">
    <property type="entry name" value="CT_C_D"/>
    <property type="match status" value="1"/>
</dbReference>
<evidence type="ECO:0000313" key="11">
    <source>
        <dbReference type="EMBL" id="ODV89739.1"/>
    </source>
</evidence>
<dbReference type="SUPFAM" id="SSF50891">
    <property type="entry name" value="Cyclophilin-like"/>
    <property type="match status" value="2"/>
</dbReference>
<dbReference type="SUPFAM" id="SSF56059">
    <property type="entry name" value="Glutathione synthetase ATP-binding domain-like"/>
    <property type="match status" value="1"/>
</dbReference>
<dbReference type="Gene3D" id="2.40.100.10">
    <property type="entry name" value="Cyclophilin-like"/>
    <property type="match status" value="2"/>
</dbReference>
<dbReference type="EMBL" id="KV453843">
    <property type="protein sequence ID" value="ODV89739.1"/>
    <property type="molecule type" value="Genomic_DNA"/>
</dbReference>
<evidence type="ECO:0000256" key="4">
    <source>
        <dbReference type="ARBA" id="ARBA00022801"/>
    </source>
</evidence>
<dbReference type="PROSITE" id="PS50968">
    <property type="entry name" value="BIOTINYL_LIPOYL"/>
    <property type="match status" value="1"/>
</dbReference>
<dbReference type="SUPFAM" id="SSF51246">
    <property type="entry name" value="Rudiment single hybrid motif"/>
    <property type="match status" value="1"/>
</dbReference>
<dbReference type="PROSITE" id="PS50975">
    <property type="entry name" value="ATP_GRASP"/>
    <property type="match status" value="1"/>
</dbReference>
<evidence type="ECO:0000259" key="8">
    <source>
        <dbReference type="PROSITE" id="PS50968"/>
    </source>
</evidence>
<dbReference type="InterPro" id="IPR016185">
    <property type="entry name" value="PreATP-grasp_dom_sf"/>
</dbReference>
<keyword evidence="2" id="KW-0436">Ligase</keyword>
<proteinExistence type="predicted"/>
<dbReference type="Gene3D" id="3.30.470.20">
    <property type="entry name" value="ATP-grasp fold, B domain"/>
    <property type="match status" value="1"/>
</dbReference>
<dbReference type="Gene3D" id="3.30.1360.40">
    <property type="match status" value="1"/>
</dbReference>
<dbReference type="InterPro" id="IPR011764">
    <property type="entry name" value="Biotin_carboxylation_dom"/>
</dbReference>
<evidence type="ECO:0008006" key="13">
    <source>
        <dbReference type="Google" id="ProtNLM"/>
    </source>
</evidence>
<dbReference type="CDD" id="cd06850">
    <property type="entry name" value="biotinyl_domain"/>
    <property type="match status" value="1"/>
</dbReference>
<dbReference type="InterPro" id="IPR003833">
    <property type="entry name" value="CT_C_D"/>
</dbReference>
<dbReference type="PROSITE" id="PS00866">
    <property type="entry name" value="CPSASE_1"/>
    <property type="match status" value="1"/>
</dbReference>
<dbReference type="Proteomes" id="UP000095023">
    <property type="component" value="Unassembled WGS sequence"/>
</dbReference>
<evidence type="ECO:0000256" key="5">
    <source>
        <dbReference type="ARBA" id="ARBA00022840"/>
    </source>
</evidence>
<dbReference type="Pfam" id="PF00364">
    <property type="entry name" value="Biotin_lipoyl"/>
    <property type="match status" value="1"/>
</dbReference>
<evidence type="ECO:0000259" key="10">
    <source>
        <dbReference type="PROSITE" id="PS50979"/>
    </source>
</evidence>
<dbReference type="InterPro" id="IPR050856">
    <property type="entry name" value="Biotin_carboxylase_complex"/>
</dbReference>
<dbReference type="GO" id="GO:0016874">
    <property type="term" value="F:ligase activity"/>
    <property type="evidence" value="ECO:0007669"/>
    <property type="project" value="UniProtKB-KW"/>
</dbReference>
<evidence type="ECO:0000256" key="2">
    <source>
        <dbReference type="ARBA" id="ARBA00022598"/>
    </source>
</evidence>
<feature type="domain" description="ATP-grasp" evidence="9">
    <location>
        <begin position="123"/>
        <end position="326"/>
    </location>
</feature>
<dbReference type="PANTHER" id="PTHR18866">
    <property type="entry name" value="CARBOXYLASE:PYRUVATE/ACETYL-COA/PROPIONYL-COA CARBOXYLASE"/>
    <property type="match status" value="1"/>
</dbReference>
<keyword evidence="12" id="KW-1185">Reference proteome</keyword>
<dbReference type="GO" id="GO:0005524">
    <property type="term" value="F:ATP binding"/>
    <property type="evidence" value="ECO:0007669"/>
    <property type="project" value="UniProtKB-UniRule"/>
</dbReference>
<dbReference type="PROSITE" id="PS50979">
    <property type="entry name" value="BC"/>
    <property type="match status" value="1"/>
</dbReference>
<dbReference type="OrthoDB" id="196847at2759"/>
<evidence type="ECO:0000256" key="3">
    <source>
        <dbReference type="ARBA" id="ARBA00022741"/>
    </source>
</evidence>
<evidence type="ECO:0000256" key="1">
    <source>
        <dbReference type="ARBA" id="ARBA00001953"/>
    </source>
</evidence>
<dbReference type="InterPro" id="IPR011761">
    <property type="entry name" value="ATP-grasp"/>
</dbReference>
<dbReference type="GO" id="GO:0044281">
    <property type="term" value="P:small molecule metabolic process"/>
    <property type="evidence" value="ECO:0007669"/>
    <property type="project" value="UniProtKB-ARBA"/>
</dbReference>
<protein>
    <recommendedName>
        <fullName evidence="13">Urea carboxylase</fullName>
    </recommendedName>
</protein>
<dbReference type="Pfam" id="PF02786">
    <property type="entry name" value="CPSase_L_D2"/>
    <property type="match status" value="1"/>
</dbReference>
<dbReference type="InterPro" id="IPR005482">
    <property type="entry name" value="Biotin_COase_C"/>
</dbReference>
<dbReference type="PROSITE" id="PS00867">
    <property type="entry name" value="CPSASE_2"/>
    <property type="match status" value="1"/>
</dbReference>
<dbReference type="Pfam" id="PF02785">
    <property type="entry name" value="Biotin_carb_C"/>
    <property type="match status" value="1"/>
</dbReference>
<evidence type="ECO:0000256" key="7">
    <source>
        <dbReference type="PROSITE-ProRule" id="PRU00409"/>
    </source>
</evidence>
<evidence type="ECO:0000313" key="12">
    <source>
        <dbReference type="Proteomes" id="UP000095023"/>
    </source>
</evidence>
<evidence type="ECO:0000259" key="9">
    <source>
        <dbReference type="PROSITE" id="PS50975"/>
    </source>
</evidence>
<accession>A0A1E4TDC0</accession>
<dbReference type="InterPro" id="IPR005481">
    <property type="entry name" value="BC-like_N"/>
</dbReference>
<keyword evidence="6" id="KW-0092">Biotin</keyword>